<dbReference type="InterPro" id="IPR040442">
    <property type="entry name" value="Pyrv_kinase-like_dom_sf"/>
</dbReference>
<dbReference type="GO" id="GO:0005739">
    <property type="term" value="C:mitochondrion"/>
    <property type="evidence" value="ECO:0007669"/>
    <property type="project" value="TreeGrafter"/>
</dbReference>
<organism evidence="7 8">
    <name type="scientific">Catenaria anguillulae PL171</name>
    <dbReference type="NCBI Taxonomy" id="765915"/>
    <lineage>
        <taxon>Eukaryota</taxon>
        <taxon>Fungi</taxon>
        <taxon>Fungi incertae sedis</taxon>
        <taxon>Blastocladiomycota</taxon>
        <taxon>Blastocladiomycetes</taxon>
        <taxon>Blastocladiales</taxon>
        <taxon>Catenariaceae</taxon>
        <taxon>Catenaria</taxon>
    </lineage>
</organism>
<dbReference type="PANTHER" id="PTHR20881">
    <property type="entry name" value="3-METHYL-2-OXOBUTANOATE HYDROXYMETHYLTRANSFERASE"/>
    <property type="match status" value="1"/>
</dbReference>
<dbReference type="Gene3D" id="3.20.20.60">
    <property type="entry name" value="Phosphoenolpyruvate-binding domains"/>
    <property type="match status" value="1"/>
</dbReference>
<dbReference type="GO" id="GO:0015940">
    <property type="term" value="P:pantothenate biosynthetic process"/>
    <property type="evidence" value="ECO:0007669"/>
    <property type="project" value="UniProtKB-UniPathway"/>
</dbReference>
<evidence type="ECO:0000313" key="7">
    <source>
        <dbReference type="EMBL" id="ORZ35353.1"/>
    </source>
</evidence>
<evidence type="ECO:0000256" key="2">
    <source>
        <dbReference type="ARBA" id="ARBA00008676"/>
    </source>
</evidence>
<dbReference type="STRING" id="765915.A0A1Y2HNS8"/>
<gene>
    <name evidence="7" type="ORF">BCR44DRAFT_1434879</name>
</gene>
<dbReference type="NCBIfam" id="NF001452">
    <property type="entry name" value="PRK00311.1"/>
    <property type="match status" value="1"/>
</dbReference>
<reference evidence="7 8" key="1">
    <citation type="submission" date="2016-07" db="EMBL/GenBank/DDBJ databases">
        <title>Pervasive Adenine N6-methylation of Active Genes in Fungi.</title>
        <authorList>
            <consortium name="DOE Joint Genome Institute"/>
            <person name="Mondo S.J."/>
            <person name="Dannebaum R.O."/>
            <person name="Kuo R.C."/>
            <person name="Labutti K."/>
            <person name="Haridas S."/>
            <person name="Kuo A."/>
            <person name="Salamov A."/>
            <person name="Ahrendt S.R."/>
            <person name="Lipzen A."/>
            <person name="Sullivan W."/>
            <person name="Andreopoulos W.B."/>
            <person name="Clum A."/>
            <person name="Lindquist E."/>
            <person name="Daum C."/>
            <person name="Ramamoorthy G.K."/>
            <person name="Gryganskyi A."/>
            <person name="Culley D."/>
            <person name="Magnuson J.K."/>
            <person name="James T.Y."/>
            <person name="O'Malley M.A."/>
            <person name="Stajich J.E."/>
            <person name="Spatafora J.W."/>
            <person name="Visel A."/>
            <person name="Grigoriev I.V."/>
        </authorList>
    </citation>
    <scope>NUCLEOTIDE SEQUENCE [LARGE SCALE GENOMIC DNA]</scope>
    <source>
        <strain evidence="7 8">PL171</strain>
    </source>
</reference>
<comment type="function">
    <text evidence="6">Catalyzes the reversible reaction in which hydroxymethyl group from 5,10-methylenetetrahydrofolate is transferred onto alpha-ketoisovalerate to form ketopantoate.</text>
</comment>
<dbReference type="CDD" id="cd06557">
    <property type="entry name" value="KPHMT-like"/>
    <property type="match status" value="1"/>
</dbReference>
<accession>A0A1Y2HNS8</accession>
<keyword evidence="4 6" id="KW-0808">Transferase</keyword>
<dbReference type="GO" id="GO:0032259">
    <property type="term" value="P:methylation"/>
    <property type="evidence" value="ECO:0007669"/>
    <property type="project" value="UniProtKB-KW"/>
</dbReference>
<dbReference type="UniPathway" id="UPA00028">
    <property type="reaction ID" value="UER00003"/>
</dbReference>
<dbReference type="GO" id="GO:0003864">
    <property type="term" value="F:3-methyl-2-oxobutanoate hydroxymethyltransferase activity"/>
    <property type="evidence" value="ECO:0007669"/>
    <property type="project" value="UniProtKB-EC"/>
</dbReference>
<dbReference type="AlphaFoldDB" id="A0A1Y2HNS8"/>
<evidence type="ECO:0000256" key="1">
    <source>
        <dbReference type="ARBA" id="ARBA00005033"/>
    </source>
</evidence>
<comment type="pathway">
    <text evidence="1 6">Cofactor biosynthesis; (R)-pantothenate biosynthesis; (R)-pantoate from 3-methyl-2-oxobutanoate: step 1/2.</text>
</comment>
<comment type="catalytic activity">
    <reaction evidence="5 6">
        <text>(6R)-5,10-methylene-5,6,7,8-tetrahydrofolate + 3-methyl-2-oxobutanoate + H2O = 2-dehydropantoate + (6S)-5,6,7,8-tetrahydrofolate</text>
        <dbReference type="Rhea" id="RHEA:11824"/>
        <dbReference type="ChEBI" id="CHEBI:11561"/>
        <dbReference type="ChEBI" id="CHEBI:11851"/>
        <dbReference type="ChEBI" id="CHEBI:15377"/>
        <dbReference type="ChEBI" id="CHEBI:15636"/>
        <dbReference type="ChEBI" id="CHEBI:57453"/>
        <dbReference type="EC" id="2.1.2.11"/>
    </reaction>
</comment>
<keyword evidence="8" id="KW-1185">Reference proteome</keyword>
<dbReference type="SUPFAM" id="SSF51621">
    <property type="entry name" value="Phosphoenolpyruvate/pyruvate domain"/>
    <property type="match status" value="1"/>
</dbReference>
<name>A0A1Y2HNS8_9FUNG</name>
<dbReference type="HAMAP" id="MF_00156">
    <property type="entry name" value="PanB"/>
    <property type="match status" value="1"/>
</dbReference>
<comment type="caution">
    <text evidence="7">The sequence shown here is derived from an EMBL/GenBank/DDBJ whole genome shotgun (WGS) entry which is preliminary data.</text>
</comment>
<proteinExistence type="inferred from homology"/>
<dbReference type="Proteomes" id="UP000193411">
    <property type="component" value="Unassembled WGS sequence"/>
</dbReference>
<dbReference type="InterPro" id="IPR003700">
    <property type="entry name" value="Pantoate_hydroxy_MeTrfase"/>
</dbReference>
<evidence type="ECO:0000256" key="6">
    <source>
        <dbReference type="RuleBase" id="RU362100"/>
    </source>
</evidence>
<dbReference type="PANTHER" id="PTHR20881:SF0">
    <property type="entry name" value="3-METHYL-2-OXOBUTANOATE HYDROXYMETHYLTRANSFERASE"/>
    <property type="match status" value="1"/>
</dbReference>
<dbReference type="Pfam" id="PF02548">
    <property type="entry name" value="Pantoate_transf"/>
    <property type="match status" value="1"/>
</dbReference>
<dbReference type="InterPro" id="IPR015813">
    <property type="entry name" value="Pyrv/PenolPyrv_kinase-like_dom"/>
</dbReference>
<dbReference type="GO" id="GO:0000287">
    <property type="term" value="F:magnesium ion binding"/>
    <property type="evidence" value="ECO:0007669"/>
    <property type="project" value="TreeGrafter"/>
</dbReference>
<dbReference type="GO" id="GO:0008168">
    <property type="term" value="F:methyltransferase activity"/>
    <property type="evidence" value="ECO:0007669"/>
    <property type="project" value="UniProtKB-KW"/>
</dbReference>
<dbReference type="FunFam" id="3.20.20.60:FF:000003">
    <property type="entry name" value="3-methyl-2-oxobutanoate hydroxymethyltransferase"/>
    <property type="match status" value="1"/>
</dbReference>
<keyword evidence="6" id="KW-0566">Pantothenate biosynthesis</keyword>
<evidence type="ECO:0000313" key="8">
    <source>
        <dbReference type="Proteomes" id="UP000193411"/>
    </source>
</evidence>
<evidence type="ECO:0000256" key="4">
    <source>
        <dbReference type="ARBA" id="ARBA00022679"/>
    </source>
</evidence>
<comment type="similarity">
    <text evidence="2 6">Belongs to the PanB family.</text>
</comment>
<sequence>MSAATHLGHRAHSSILARGFATALARHVSRPMVAQSIVYRQQQWRWMSARPADDAASHHQHTRKKVTLQTLAAMHRRKEPITMITAHDYPSAMFVDRAGADTLLVGDSLAMVALGLPSTVSVTMDEMLHHCRAVARGAKHPFLVADMPFGSYEADPKLAVANAARFIKEANMEAVKLEGGMDMADTVRSIVKAGIPVLGHIGLTPQRLAMLGGFRCKASLQARCAKLLVDDALALQDAGCFAVVLEAVPAPVATAITERLSIPTIGIGAGAGCSGQVLVQQDMLGIFDRFVPKFCKQYANVSQVSLAALREYCQEVKSGAFPATEHTYPMPADEEAKFQALVSDSATGKKDD</sequence>
<keyword evidence="7" id="KW-0489">Methyltransferase</keyword>
<dbReference type="NCBIfam" id="TIGR00222">
    <property type="entry name" value="panB"/>
    <property type="match status" value="1"/>
</dbReference>
<dbReference type="OrthoDB" id="425211at2759"/>
<evidence type="ECO:0000256" key="5">
    <source>
        <dbReference type="ARBA" id="ARBA00049172"/>
    </source>
</evidence>
<dbReference type="EMBL" id="MCFL01000023">
    <property type="protein sequence ID" value="ORZ35353.1"/>
    <property type="molecule type" value="Genomic_DNA"/>
</dbReference>
<dbReference type="EC" id="2.1.2.11" evidence="3 6"/>
<evidence type="ECO:0000256" key="3">
    <source>
        <dbReference type="ARBA" id="ARBA00012618"/>
    </source>
</evidence>
<protein>
    <recommendedName>
        <fullName evidence="3 6">3-methyl-2-oxobutanoate hydroxymethyltransferase</fullName>
        <ecNumber evidence="3 6">2.1.2.11</ecNumber>
    </recommendedName>
</protein>